<proteinExistence type="predicted"/>
<dbReference type="SUPFAM" id="SSF101874">
    <property type="entry name" value="YceI-like"/>
    <property type="match status" value="1"/>
</dbReference>
<dbReference type="PANTHER" id="PTHR34406:SF1">
    <property type="entry name" value="PROTEIN YCEI"/>
    <property type="match status" value="1"/>
</dbReference>
<dbReference type="EMBL" id="CP107006">
    <property type="protein sequence ID" value="UYQ93214.1"/>
    <property type="molecule type" value="Genomic_DNA"/>
</dbReference>
<name>A0ABY6J0M1_9BACT</name>
<gene>
    <name evidence="3" type="ORF">MKQ68_24330</name>
</gene>
<feature type="domain" description="Lipid/polyisoprenoid-binding YceI-like" evidence="2">
    <location>
        <begin position="50"/>
        <end position="174"/>
    </location>
</feature>
<reference evidence="3" key="1">
    <citation type="submission" date="2022-10" db="EMBL/GenBank/DDBJ databases">
        <title>Chitinophaga sp. nov., isolated from soil.</title>
        <authorList>
            <person name="Jeon C.O."/>
        </authorList>
    </citation>
    <scope>NUCLEOTIDE SEQUENCE</scope>
    <source>
        <strain evidence="3">R8</strain>
    </source>
</reference>
<protein>
    <submittedName>
        <fullName evidence="3">YceI family protein</fullName>
    </submittedName>
</protein>
<accession>A0ABY6J0M1</accession>
<organism evidence="3 4">
    <name type="scientific">Chitinophaga horti</name>
    <dbReference type="NCBI Taxonomy" id="2920382"/>
    <lineage>
        <taxon>Bacteria</taxon>
        <taxon>Pseudomonadati</taxon>
        <taxon>Bacteroidota</taxon>
        <taxon>Chitinophagia</taxon>
        <taxon>Chitinophagales</taxon>
        <taxon>Chitinophagaceae</taxon>
        <taxon>Chitinophaga</taxon>
    </lineage>
</organism>
<sequence>MKHLILLMLCLPLALGATAQDVYASRNVSLSFFSKAPMEDIDAKTTQCVSAINIKTGAVYFKVAVNTFQFKKSLMQEHFNENYLETHKFPNAEFKGKLLDLPDLTKPGTYTVTVEGTLDMHGVKKTYREKGTLTVAVGSIAVSSTFKVRVADHNIKIPRLVVKNIAEVVDVTVSGKYAPAK</sequence>
<dbReference type="RefSeq" id="WP_264281330.1">
    <property type="nucleotide sequence ID" value="NZ_CP107006.1"/>
</dbReference>
<evidence type="ECO:0000313" key="4">
    <source>
        <dbReference type="Proteomes" id="UP001162741"/>
    </source>
</evidence>
<evidence type="ECO:0000259" key="2">
    <source>
        <dbReference type="Pfam" id="PF04264"/>
    </source>
</evidence>
<dbReference type="InterPro" id="IPR036761">
    <property type="entry name" value="TTHA0802/YceI-like_sf"/>
</dbReference>
<dbReference type="InterPro" id="IPR007372">
    <property type="entry name" value="Lipid/polyisoprenoid-bd_YceI"/>
</dbReference>
<evidence type="ECO:0000256" key="1">
    <source>
        <dbReference type="SAM" id="SignalP"/>
    </source>
</evidence>
<keyword evidence="4" id="KW-1185">Reference proteome</keyword>
<evidence type="ECO:0000313" key="3">
    <source>
        <dbReference type="EMBL" id="UYQ93214.1"/>
    </source>
</evidence>
<dbReference type="Gene3D" id="2.40.128.110">
    <property type="entry name" value="Lipid/polyisoprenoid-binding, YceI-like"/>
    <property type="match status" value="1"/>
</dbReference>
<feature type="signal peptide" evidence="1">
    <location>
        <begin position="1"/>
        <end position="19"/>
    </location>
</feature>
<dbReference type="Proteomes" id="UP001162741">
    <property type="component" value="Chromosome"/>
</dbReference>
<dbReference type="Pfam" id="PF04264">
    <property type="entry name" value="YceI"/>
    <property type="match status" value="1"/>
</dbReference>
<dbReference type="PANTHER" id="PTHR34406">
    <property type="entry name" value="PROTEIN YCEI"/>
    <property type="match status" value="1"/>
</dbReference>
<keyword evidence="1" id="KW-0732">Signal</keyword>
<feature type="chain" id="PRO_5046526077" evidence="1">
    <location>
        <begin position="20"/>
        <end position="181"/>
    </location>
</feature>